<name>A0A4S4NKJ6_9BACT</name>
<organism evidence="1 2">
    <name type="scientific">Neolewinella litorea</name>
    <dbReference type="NCBI Taxonomy" id="2562452"/>
    <lineage>
        <taxon>Bacteria</taxon>
        <taxon>Pseudomonadati</taxon>
        <taxon>Bacteroidota</taxon>
        <taxon>Saprospiria</taxon>
        <taxon>Saprospirales</taxon>
        <taxon>Lewinellaceae</taxon>
        <taxon>Neolewinella</taxon>
    </lineage>
</organism>
<keyword evidence="2" id="KW-1185">Reference proteome</keyword>
<evidence type="ECO:0000313" key="1">
    <source>
        <dbReference type="EMBL" id="THH40329.1"/>
    </source>
</evidence>
<proteinExistence type="predicted"/>
<sequence length="193" mass="22626">MRQLYLLVFLLLTATVSADSFRGFLLTKDGYQLTGYLNILQYAPGGSLITFTNDFGDEYTIHPFLVSGFGFNYRGKPLRFVSRRHEGLWYFLQEEVRGRAVSLFRLPRGSGPWLDDRMLRVFSSPPPEYYFEYGQGKFLPIPRSGYKRNLRQFFRQASPQLADKIGSRGYRYRNMAEIVTEFNAQSNRKRRRL</sequence>
<dbReference type="RefSeq" id="WP_136457487.1">
    <property type="nucleotide sequence ID" value="NZ_SRSF01000002.1"/>
</dbReference>
<comment type="caution">
    <text evidence="1">The sequence shown here is derived from an EMBL/GenBank/DDBJ whole genome shotgun (WGS) entry which is preliminary data.</text>
</comment>
<gene>
    <name evidence="1" type="ORF">E4021_06235</name>
</gene>
<dbReference type="EMBL" id="SRSF01000002">
    <property type="protein sequence ID" value="THH40329.1"/>
    <property type="molecule type" value="Genomic_DNA"/>
</dbReference>
<dbReference type="AlphaFoldDB" id="A0A4S4NKJ6"/>
<protein>
    <submittedName>
        <fullName evidence="1">Uncharacterized protein</fullName>
    </submittedName>
</protein>
<accession>A0A4S4NKJ6</accession>
<dbReference type="Proteomes" id="UP000308528">
    <property type="component" value="Unassembled WGS sequence"/>
</dbReference>
<dbReference type="OrthoDB" id="1492099at2"/>
<evidence type="ECO:0000313" key="2">
    <source>
        <dbReference type="Proteomes" id="UP000308528"/>
    </source>
</evidence>
<reference evidence="1 2" key="1">
    <citation type="submission" date="2019-04" db="EMBL/GenBank/DDBJ databases">
        <title>Lewinella litorea sp. nov., isolated from a marine sand.</title>
        <authorList>
            <person name="Yoon J.-H."/>
        </authorList>
    </citation>
    <scope>NUCLEOTIDE SEQUENCE [LARGE SCALE GENOMIC DNA]</scope>
    <source>
        <strain evidence="1 2">HSMS-39</strain>
    </source>
</reference>